<dbReference type="InterPro" id="IPR007248">
    <property type="entry name" value="Mpv17_PMP22"/>
</dbReference>
<dbReference type="PANTHER" id="PTHR11266">
    <property type="entry name" value="PEROXISOMAL MEMBRANE PROTEIN 2, PXMP2 MPV17"/>
    <property type="match status" value="1"/>
</dbReference>
<keyword evidence="5" id="KW-0472">Membrane</keyword>
<evidence type="ECO:0000256" key="4">
    <source>
        <dbReference type="ARBA" id="ARBA00022989"/>
    </source>
</evidence>
<comment type="subcellular location">
    <subcellularLocation>
        <location evidence="1">Membrane</location>
        <topology evidence="1">Multi-pass membrane protein</topology>
    </subcellularLocation>
</comment>
<dbReference type="EMBL" id="CAKOGP040001668">
    <property type="protein sequence ID" value="CAJ1946278.1"/>
    <property type="molecule type" value="Genomic_DNA"/>
</dbReference>
<evidence type="ECO:0000256" key="5">
    <source>
        <dbReference type="ARBA" id="ARBA00023136"/>
    </source>
</evidence>
<feature type="compositionally biased region" description="Polar residues" evidence="7">
    <location>
        <begin position="1"/>
        <end position="11"/>
    </location>
</feature>
<name>A0AAD2CVA1_9STRA</name>
<dbReference type="Proteomes" id="UP001295423">
    <property type="component" value="Unassembled WGS sequence"/>
</dbReference>
<evidence type="ECO:0000256" key="6">
    <source>
        <dbReference type="RuleBase" id="RU363053"/>
    </source>
</evidence>
<keyword evidence="4" id="KW-1133">Transmembrane helix</keyword>
<evidence type="ECO:0000256" key="7">
    <source>
        <dbReference type="SAM" id="MobiDB-lite"/>
    </source>
</evidence>
<feature type="region of interest" description="Disordered" evidence="7">
    <location>
        <begin position="1"/>
        <end position="25"/>
    </location>
</feature>
<dbReference type="GO" id="GO:0016020">
    <property type="term" value="C:membrane"/>
    <property type="evidence" value="ECO:0007669"/>
    <property type="project" value="UniProtKB-SubCell"/>
</dbReference>
<keyword evidence="9" id="KW-1185">Reference proteome</keyword>
<evidence type="ECO:0000313" key="8">
    <source>
        <dbReference type="EMBL" id="CAJ1946278.1"/>
    </source>
</evidence>
<reference evidence="8" key="1">
    <citation type="submission" date="2023-08" db="EMBL/GenBank/DDBJ databases">
        <authorList>
            <person name="Audoor S."/>
            <person name="Bilcke G."/>
        </authorList>
    </citation>
    <scope>NUCLEOTIDE SEQUENCE</scope>
</reference>
<dbReference type="PANTHER" id="PTHR11266:SF121">
    <property type="entry name" value="OS09G0315000 PROTEIN"/>
    <property type="match status" value="1"/>
</dbReference>
<keyword evidence="3" id="KW-0812">Transmembrane</keyword>
<organism evidence="8 9">
    <name type="scientific">Cylindrotheca closterium</name>
    <dbReference type="NCBI Taxonomy" id="2856"/>
    <lineage>
        <taxon>Eukaryota</taxon>
        <taxon>Sar</taxon>
        <taxon>Stramenopiles</taxon>
        <taxon>Ochrophyta</taxon>
        <taxon>Bacillariophyta</taxon>
        <taxon>Bacillariophyceae</taxon>
        <taxon>Bacillariophycidae</taxon>
        <taxon>Bacillariales</taxon>
        <taxon>Bacillariaceae</taxon>
        <taxon>Cylindrotheca</taxon>
    </lineage>
</organism>
<protein>
    <submittedName>
        <fullName evidence="8">Uncharacterized protein</fullName>
    </submittedName>
</protein>
<dbReference type="Pfam" id="PF04117">
    <property type="entry name" value="Mpv17_PMP22"/>
    <property type="match status" value="1"/>
</dbReference>
<dbReference type="AlphaFoldDB" id="A0AAD2CVA1"/>
<dbReference type="GO" id="GO:0005737">
    <property type="term" value="C:cytoplasm"/>
    <property type="evidence" value="ECO:0007669"/>
    <property type="project" value="TreeGrafter"/>
</dbReference>
<gene>
    <name evidence="8" type="ORF">CYCCA115_LOCUS10419</name>
</gene>
<evidence type="ECO:0000313" key="9">
    <source>
        <dbReference type="Proteomes" id="UP001295423"/>
    </source>
</evidence>
<comment type="similarity">
    <text evidence="2 6">Belongs to the peroxisomal membrane protein PXMP2/4 family.</text>
</comment>
<evidence type="ECO:0000256" key="3">
    <source>
        <dbReference type="ARBA" id="ARBA00022692"/>
    </source>
</evidence>
<sequence length="264" mass="28890">MFPATSFTPTRNGVIPATHQQRPQQEKPKVLQMALDASLLTDLSTAYSMLLQDHYYPTQSLTGGICSFMGDAVAQTVDRNDNEDSYDSKRGAVYFCKGLGGGILWSCWFESVDPIANQLTSALLLGQSSSPSVEQATRTAVCILLEQFFVSPLFFSIWDIPLPALLQGSPPYQMPAQIQEKLPPLLVANAKVWTPVNLITYNIPPEYRVLFSSSADIFWQAINAAITSREIQMTDVATAGMATTQLQSELVKSNTAPAESSSVR</sequence>
<accession>A0AAD2CVA1</accession>
<proteinExistence type="inferred from homology"/>
<comment type="caution">
    <text evidence="8">The sequence shown here is derived from an EMBL/GenBank/DDBJ whole genome shotgun (WGS) entry which is preliminary data.</text>
</comment>
<evidence type="ECO:0000256" key="2">
    <source>
        <dbReference type="ARBA" id="ARBA00006824"/>
    </source>
</evidence>
<evidence type="ECO:0000256" key="1">
    <source>
        <dbReference type="ARBA" id="ARBA00004141"/>
    </source>
</evidence>